<dbReference type="GO" id="GO:0005525">
    <property type="term" value="F:GTP binding"/>
    <property type="evidence" value="ECO:0007669"/>
    <property type="project" value="InterPro"/>
</dbReference>
<dbReference type="Gramene" id="MELO3C034744.2.1">
    <property type="protein sequence ID" value="MELO3C034744.2.1"/>
    <property type="gene ID" value="MELO3C034744.2"/>
</dbReference>
<dbReference type="Pfam" id="PF00071">
    <property type="entry name" value="Ras"/>
    <property type="match status" value="1"/>
</dbReference>
<dbReference type="InterPro" id="IPR001806">
    <property type="entry name" value="Small_GTPase"/>
</dbReference>
<name>A0A9I9EJQ0_CUCME</name>
<dbReference type="PANTHER" id="PTHR47979">
    <property type="entry name" value="DRAB11-RELATED"/>
    <property type="match status" value="1"/>
</dbReference>
<dbReference type="InterPro" id="IPR050209">
    <property type="entry name" value="Rab_GTPases_membrane_traffic"/>
</dbReference>
<dbReference type="GO" id="GO:0003924">
    <property type="term" value="F:GTPase activity"/>
    <property type="evidence" value="ECO:0007669"/>
    <property type="project" value="InterPro"/>
</dbReference>
<accession>A0A9I9EJQ0</accession>
<sequence length="195" mass="21857">MYHLGMAMAATTLSNLPFVLFHGNSRKNEFRGKDVVMCCGTCCLWGNPMKYLCGCQSTDFGEPKTKRNLLDNASNLLTNLLSGGNLGSRSIAEGLVEIDPNKRMPHFTSERRGNETNFCSYGKVNREVQLHCPPRGLFKKSRVETTMAHKVDHEYDYLFKIVSIGDSGVGKSNILSRFTRNEFYLESKSTIDLLG</sequence>
<proteinExistence type="predicted"/>
<dbReference type="EnsemblPlants" id="MELO3C034744.2.1">
    <property type="protein sequence ID" value="MELO3C034744.2.1"/>
    <property type="gene ID" value="MELO3C034744.2"/>
</dbReference>
<dbReference type="AlphaFoldDB" id="A0A9I9EJQ0"/>
<dbReference type="InterPro" id="IPR027417">
    <property type="entry name" value="P-loop_NTPase"/>
</dbReference>
<evidence type="ECO:0000313" key="1">
    <source>
        <dbReference type="EnsemblPlants" id="MELO3C034744.2.1"/>
    </source>
</evidence>
<dbReference type="Gene3D" id="3.40.50.300">
    <property type="entry name" value="P-loop containing nucleotide triphosphate hydrolases"/>
    <property type="match status" value="1"/>
</dbReference>
<protein>
    <submittedName>
        <fullName evidence="1">Uncharacterized protein</fullName>
    </submittedName>
</protein>
<organism evidence="1">
    <name type="scientific">Cucumis melo</name>
    <name type="common">Muskmelon</name>
    <dbReference type="NCBI Taxonomy" id="3656"/>
    <lineage>
        <taxon>Eukaryota</taxon>
        <taxon>Viridiplantae</taxon>
        <taxon>Streptophyta</taxon>
        <taxon>Embryophyta</taxon>
        <taxon>Tracheophyta</taxon>
        <taxon>Spermatophyta</taxon>
        <taxon>Magnoliopsida</taxon>
        <taxon>eudicotyledons</taxon>
        <taxon>Gunneridae</taxon>
        <taxon>Pentapetalae</taxon>
        <taxon>rosids</taxon>
        <taxon>fabids</taxon>
        <taxon>Cucurbitales</taxon>
        <taxon>Cucurbitaceae</taxon>
        <taxon>Benincaseae</taxon>
        <taxon>Cucumis</taxon>
    </lineage>
</organism>
<reference evidence="1" key="1">
    <citation type="submission" date="2023-03" db="UniProtKB">
        <authorList>
            <consortium name="EnsemblPlants"/>
        </authorList>
    </citation>
    <scope>IDENTIFICATION</scope>
</reference>
<dbReference type="PROSITE" id="PS51419">
    <property type="entry name" value="RAB"/>
    <property type="match status" value="1"/>
</dbReference>
<dbReference type="SUPFAM" id="SSF52540">
    <property type="entry name" value="P-loop containing nucleoside triphosphate hydrolases"/>
    <property type="match status" value="1"/>
</dbReference>